<gene>
    <name evidence="2" type="primary">LOC107781952</name>
</gene>
<evidence type="ECO:0000313" key="2">
    <source>
        <dbReference type="RefSeq" id="XP_016458257.1"/>
    </source>
</evidence>
<accession>A0A1S3Z267</accession>
<feature type="compositionally biased region" description="Basic and acidic residues" evidence="1">
    <location>
        <begin position="39"/>
        <end position="63"/>
    </location>
</feature>
<evidence type="ECO:0000256" key="1">
    <source>
        <dbReference type="SAM" id="MobiDB-lite"/>
    </source>
</evidence>
<feature type="region of interest" description="Disordered" evidence="1">
    <location>
        <begin position="24"/>
        <end position="212"/>
    </location>
</feature>
<reference evidence="2" key="1">
    <citation type="submission" date="2025-08" db="UniProtKB">
        <authorList>
            <consortium name="RefSeq"/>
        </authorList>
    </citation>
    <scope>IDENTIFICATION</scope>
</reference>
<feature type="compositionally biased region" description="Polar residues" evidence="1">
    <location>
        <begin position="67"/>
        <end position="84"/>
    </location>
</feature>
<dbReference type="PaxDb" id="4097-A0A1S3Z267"/>
<dbReference type="OrthoDB" id="10288664at2759"/>
<name>A0A1S3Z267_TOBAC</name>
<dbReference type="AlphaFoldDB" id="A0A1S3Z267"/>
<dbReference type="RefSeq" id="XP_016458257.1">
    <property type="nucleotide sequence ID" value="XM_016602771.1"/>
</dbReference>
<protein>
    <submittedName>
        <fullName evidence="2">YTH domain-containing protein 1-like</fullName>
    </submittedName>
</protein>
<proteinExistence type="predicted"/>
<feature type="compositionally biased region" description="Basic and acidic residues" evidence="1">
    <location>
        <begin position="175"/>
        <end position="186"/>
    </location>
</feature>
<feature type="compositionally biased region" description="Acidic residues" evidence="1">
    <location>
        <begin position="103"/>
        <end position="139"/>
    </location>
</feature>
<dbReference type="KEGG" id="nta:107781952"/>
<organism evidence="2">
    <name type="scientific">Nicotiana tabacum</name>
    <name type="common">Common tobacco</name>
    <dbReference type="NCBI Taxonomy" id="4097"/>
    <lineage>
        <taxon>Eukaryota</taxon>
        <taxon>Viridiplantae</taxon>
        <taxon>Streptophyta</taxon>
        <taxon>Embryophyta</taxon>
        <taxon>Tracheophyta</taxon>
        <taxon>Spermatophyta</taxon>
        <taxon>Magnoliopsida</taxon>
        <taxon>eudicotyledons</taxon>
        <taxon>Gunneridae</taxon>
        <taxon>Pentapetalae</taxon>
        <taxon>asterids</taxon>
        <taxon>lamiids</taxon>
        <taxon>Solanales</taxon>
        <taxon>Solanaceae</taxon>
        <taxon>Nicotianoideae</taxon>
        <taxon>Nicotianeae</taxon>
        <taxon>Nicotiana</taxon>
    </lineage>
</organism>
<sequence length="212" mass="23657">MYNNSPVPVANSFQHLLHLNENGKSTEVVKSAQKTNKSSSKELESNDKEDNLAQNKEGEKHVEACLSPQNTVNDSSKAITTYTEIPQAEKDKTGPLMITEHGESDEDNTSEYASDESDEDIRDEEDKYEECNSTDEEELLNAFAPRTSWKDQSGEIAVEDQTKDLIMKGSLSPRQGEKNKKKEKNATGDLAPLTRAKIKAKQIVPQSHPFND</sequence>